<reference evidence="5 6" key="1">
    <citation type="submission" date="2023-04" db="EMBL/GenBank/DDBJ databases">
        <title>Ottowia paracancer sp. nov., isolated from human stomach.</title>
        <authorList>
            <person name="Song Y."/>
        </authorList>
    </citation>
    <scope>NUCLEOTIDE SEQUENCE [LARGE SCALE GENOMIC DNA]</scope>
    <source>
        <strain evidence="5 6">10c7w1</strain>
    </source>
</reference>
<sequence>MPLDFTSAVHYHLGQFPPGAPNYARLMQGLLDATAALARYDQMLRGLHNSELFVTPLRGQEAVVSSRMEGTISTLDEVLLLEAEFGPGGDERALRELRSDAVETALYRRAMNTAQAMMQEGRPLSESLLKSMHRQLLSFGRGAGKSPGAYKHEQNYVGERGSGQVSFVPVAPEHLPGGMQALFRLMDDEAMPVLLRTALAHAEFEALHPFEDGNGRLGRMLITLMLWRGRAIAEPHFYISRYLEDHKDEYVRRLRNVSAQGDWDGWCAFFLEAVARQAEANLAAAQGIRDLYEEMKPRFADVLASKHAVAALDYLFANPVFSNSRFIRNAGIPGQTAARFSRVLLQQGLLETVREPAGQRPAIYRFEPLMRKVRV</sequence>
<evidence type="ECO:0000313" key="6">
    <source>
        <dbReference type="Proteomes" id="UP001237156"/>
    </source>
</evidence>
<dbReference type="Pfam" id="PF02661">
    <property type="entry name" value="Fic"/>
    <property type="match status" value="1"/>
</dbReference>
<dbReference type="PANTHER" id="PTHR13504">
    <property type="entry name" value="FIDO DOMAIN-CONTAINING PROTEIN DDB_G0283145"/>
    <property type="match status" value="1"/>
</dbReference>
<evidence type="ECO:0000259" key="4">
    <source>
        <dbReference type="PROSITE" id="PS51459"/>
    </source>
</evidence>
<feature type="binding site" evidence="1">
    <location>
        <begin position="213"/>
        <end position="219"/>
    </location>
    <ligand>
        <name>ATP</name>
        <dbReference type="ChEBI" id="CHEBI:30616"/>
    </ligand>
</feature>
<keyword evidence="6" id="KW-1185">Reference proteome</keyword>
<dbReference type="InterPro" id="IPR026287">
    <property type="entry name" value="SoFic-like"/>
</dbReference>
<feature type="binding site" evidence="1">
    <location>
        <position position="208"/>
    </location>
    <ligand>
        <name>ATP</name>
        <dbReference type="ChEBI" id="CHEBI:30616"/>
    </ligand>
</feature>
<dbReference type="InterPro" id="IPR003812">
    <property type="entry name" value="Fido"/>
</dbReference>
<dbReference type="AlphaFoldDB" id="A0AAW6RGM0"/>
<dbReference type="Pfam" id="PF13784">
    <property type="entry name" value="Fic_N"/>
    <property type="match status" value="1"/>
</dbReference>
<dbReference type="InterPro" id="IPR040198">
    <property type="entry name" value="Fido_containing"/>
</dbReference>
<dbReference type="PANTHER" id="PTHR13504:SF38">
    <property type="entry name" value="FIDO DOMAIN-CONTAINING PROTEIN"/>
    <property type="match status" value="1"/>
</dbReference>
<keyword evidence="1" id="KW-0547">Nucleotide-binding</keyword>
<evidence type="ECO:0000256" key="2">
    <source>
        <dbReference type="PIRSR" id="PIRSR640198-1"/>
    </source>
</evidence>
<dbReference type="Proteomes" id="UP001237156">
    <property type="component" value="Unassembled WGS sequence"/>
</dbReference>
<name>A0AAW6RGM0_9BURK</name>
<proteinExistence type="predicted"/>
<gene>
    <name evidence="5" type="ORF">QB898_06030</name>
</gene>
<dbReference type="GO" id="GO:0005524">
    <property type="term" value="F:ATP binding"/>
    <property type="evidence" value="ECO:0007669"/>
    <property type="project" value="UniProtKB-KW"/>
</dbReference>
<protein>
    <submittedName>
        <fullName evidence="5">Fic family protein</fullName>
    </submittedName>
</protein>
<organism evidence="5 6">
    <name type="scientific">Ottowia cancrivicina</name>
    <dbReference type="NCBI Taxonomy" id="3040346"/>
    <lineage>
        <taxon>Bacteria</taxon>
        <taxon>Pseudomonadati</taxon>
        <taxon>Pseudomonadota</taxon>
        <taxon>Betaproteobacteria</taxon>
        <taxon>Burkholderiales</taxon>
        <taxon>Comamonadaceae</taxon>
        <taxon>Ottowia</taxon>
    </lineage>
</organism>
<feature type="binding site" evidence="1">
    <location>
        <position position="69"/>
    </location>
    <ligand>
        <name>ATP</name>
        <dbReference type="ChEBI" id="CHEBI:30616"/>
    </ligand>
</feature>
<dbReference type="PROSITE" id="PS51459">
    <property type="entry name" value="FIDO"/>
    <property type="match status" value="1"/>
</dbReference>
<accession>A0AAW6RGM0</accession>
<feature type="binding site" evidence="1">
    <location>
        <position position="250"/>
    </location>
    <ligand>
        <name>ATP</name>
        <dbReference type="ChEBI" id="CHEBI:30616"/>
    </ligand>
</feature>
<dbReference type="EMBL" id="JARVII010000009">
    <property type="protein sequence ID" value="MDG9699284.1"/>
    <property type="molecule type" value="Genomic_DNA"/>
</dbReference>
<dbReference type="InterPro" id="IPR025758">
    <property type="entry name" value="Fic/DOC_N"/>
</dbReference>
<evidence type="ECO:0000313" key="5">
    <source>
        <dbReference type="EMBL" id="MDG9699284.1"/>
    </source>
</evidence>
<dbReference type="Gene3D" id="1.10.3290.10">
    <property type="entry name" value="Fido-like domain"/>
    <property type="match status" value="1"/>
</dbReference>
<dbReference type="InterPro" id="IPR036597">
    <property type="entry name" value="Fido-like_dom_sf"/>
</dbReference>
<evidence type="ECO:0000256" key="3">
    <source>
        <dbReference type="PIRSR" id="PIRSR640198-2"/>
    </source>
</evidence>
<dbReference type="PIRSF" id="PIRSF038925">
    <property type="entry name" value="AMP-prot_trans"/>
    <property type="match status" value="1"/>
</dbReference>
<comment type="caution">
    <text evidence="5">The sequence shown here is derived from an EMBL/GenBank/DDBJ whole genome shotgun (WGS) entry which is preliminary data.</text>
</comment>
<feature type="binding site" evidence="3">
    <location>
        <begin position="212"/>
        <end position="219"/>
    </location>
    <ligand>
        <name>ATP</name>
        <dbReference type="ChEBI" id="CHEBI:30616"/>
    </ligand>
</feature>
<dbReference type="RefSeq" id="WP_279524219.1">
    <property type="nucleotide sequence ID" value="NZ_JARVII010000009.1"/>
</dbReference>
<feature type="domain" description="Fido" evidence="4">
    <location>
        <begin position="124"/>
        <end position="272"/>
    </location>
</feature>
<evidence type="ECO:0000256" key="1">
    <source>
        <dbReference type="PIRSR" id="PIRSR038925-1"/>
    </source>
</evidence>
<keyword evidence="1" id="KW-0067">ATP-binding</keyword>
<dbReference type="SUPFAM" id="SSF140931">
    <property type="entry name" value="Fic-like"/>
    <property type="match status" value="1"/>
</dbReference>
<feature type="active site" evidence="2">
    <location>
        <position position="208"/>
    </location>
</feature>